<keyword evidence="12" id="KW-1185">Reference proteome</keyword>
<gene>
    <name evidence="11" type="ORF">P378_06115</name>
</gene>
<evidence type="ECO:0000256" key="5">
    <source>
        <dbReference type="ARBA" id="ARBA00022500"/>
    </source>
</evidence>
<keyword evidence="4 10" id="KW-1003">Cell membrane</keyword>
<accession>A0A2C6L3D8</accession>
<comment type="subcellular location">
    <subcellularLocation>
        <location evidence="2">Cell membrane</location>
        <topology evidence="2">Single-pass membrane protein</topology>
    </subcellularLocation>
</comment>
<keyword evidence="11" id="KW-0966">Cell projection</keyword>
<dbReference type="EMBL" id="AWQQ01000037">
    <property type="protein sequence ID" value="PHJ39051.1"/>
    <property type="molecule type" value="Genomic_DNA"/>
</dbReference>
<evidence type="ECO:0000313" key="11">
    <source>
        <dbReference type="EMBL" id="PHJ39051.1"/>
    </source>
</evidence>
<comment type="function">
    <text evidence="1 10">Controls the rotational direction of flagella during chemotaxis.</text>
</comment>
<dbReference type="GO" id="GO:0006935">
    <property type="term" value="P:chemotaxis"/>
    <property type="evidence" value="ECO:0007669"/>
    <property type="project" value="UniProtKB-KW"/>
</dbReference>
<keyword evidence="5 10" id="KW-0145">Chemotaxis</keyword>
<dbReference type="PANTHER" id="PTHR35091:SF2">
    <property type="entry name" value="FLAGELLAR PROTEIN FLIL"/>
    <property type="match status" value="1"/>
</dbReference>
<evidence type="ECO:0000256" key="8">
    <source>
        <dbReference type="ARBA" id="ARBA00022989"/>
    </source>
</evidence>
<protein>
    <recommendedName>
        <fullName evidence="10">Flagellar protein FliL</fullName>
    </recommendedName>
</protein>
<keyword evidence="11" id="KW-0282">Flagellum</keyword>
<evidence type="ECO:0000256" key="2">
    <source>
        <dbReference type="ARBA" id="ARBA00004162"/>
    </source>
</evidence>
<keyword evidence="9 10" id="KW-0472">Membrane</keyword>
<dbReference type="Proteomes" id="UP000222564">
    <property type="component" value="Unassembled WGS sequence"/>
</dbReference>
<evidence type="ECO:0000256" key="7">
    <source>
        <dbReference type="ARBA" id="ARBA00022779"/>
    </source>
</evidence>
<name>A0A2C6L3D8_9FIRM</name>
<keyword evidence="7 10" id="KW-0283">Flagellar rotation</keyword>
<sequence length="160" mass="17806">MAAAPQQAAPQLQKKKFFTVKTLLIILIILLLLAGLGVGGYIYLKSTLASEKKSGPDPEKLVTFSMGSLLVNLADPGGSNFMRLTPVLEYEENKKLGEELTKNKVILQDCIIRVIRKKKLADVQPPDSIDKVADELKAEINKNLHQGKIHRVYFSEYLTQ</sequence>
<keyword evidence="8 10" id="KW-1133">Transmembrane helix</keyword>
<comment type="caution">
    <text evidence="11">The sequence shown here is derived from an EMBL/GenBank/DDBJ whole genome shotgun (WGS) entry which is preliminary data.</text>
</comment>
<dbReference type="PANTHER" id="PTHR35091">
    <property type="entry name" value="FLAGELLAR PROTEIN FLIL"/>
    <property type="match status" value="1"/>
</dbReference>
<dbReference type="AlphaFoldDB" id="A0A2C6L3D8"/>
<dbReference type="InterPro" id="IPR005503">
    <property type="entry name" value="FliL"/>
</dbReference>
<comment type="similarity">
    <text evidence="3 10">Belongs to the FliL family.</text>
</comment>
<keyword evidence="6 10" id="KW-0812">Transmembrane</keyword>
<dbReference type="RefSeq" id="WP_238472910.1">
    <property type="nucleotide sequence ID" value="NZ_AWQQ01000037.1"/>
</dbReference>
<reference evidence="11 12" key="1">
    <citation type="submission" date="2013-09" db="EMBL/GenBank/DDBJ databases">
        <title>Biodegradation of hydrocarbons in the deep terrestrial subsurface : characterization of a microbial consortium composed of two Desulfotomaculum species originating from a deep geological formation.</title>
        <authorList>
            <person name="Aullo T."/>
            <person name="Berlendis S."/>
            <person name="Lascourreges J.-F."/>
            <person name="Dessort D."/>
            <person name="Saint-Laurent S."/>
            <person name="Schraauwers B."/>
            <person name="Mas J."/>
            <person name="Magot M."/>
            <person name="Ranchou-Peyruse A."/>
        </authorList>
    </citation>
    <scope>NUCLEOTIDE SEQUENCE [LARGE SCALE GENOMIC DNA]</scope>
    <source>
        <strain evidence="11 12">Bs107</strain>
    </source>
</reference>
<dbReference type="GO" id="GO:0009425">
    <property type="term" value="C:bacterial-type flagellum basal body"/>
    <property type="evidence" value="ECO:0007669"/>
    <property type="project" value="InterPro"/>
</dbReference>
<dbReference type="Pfam" id="PF03748">
    <property type="entry name" value="FliL"/>
    <property type="match status" value="1"/>
</dbReference>
<evidence type="ECO:0000256" key="4">
    <source>
        <dbReference type="ARBA" id="ARBA00022475"/>
    </source>
</evidence>
<evidence type="ECO:0000256" key="9">
    <source>
        <dbReference type="ARBA" id="ARBA00023136"/>
    </source>
</evidence>
<keyword evidence="11" id="KW-0969">Cilium</keyword>
<evidence type="ECO:0000313" key="12">
    <source>
        <dbReference type="Proteomes" id="UP000222564"/>
    </source>
</evidence>
<dbReference type="GO" id="GO:0005886">
    <property type="term" value="C:plasma membrane"/>
    <property type="evidence" value="ECO:0007669"/>
    <property type="project" value="UniProtKB-SubCell"/>
</dbReference>
<evidence type="ECO:0000256" key="6">
    <source>
        <dbReference type="ARBA" id="ARBA00022692"/>
    </source>
</evidence>
<proteinExistence type="inferred from homology"/>
<evidence type="ECO:0000256" key="1">
    <source>
        <dbReference type="ARBA" id="ARBA00002254"/>
    </source>
</evidence>
<organism evidence="11 12">
    <name type="scientific">Desulforamulus profundi</name>
    <dbReference type="NCBI Taxonomy" id="1383067"/>
    <lineage>
        <taxon>Bacteria</taxon>
        <taxon>Bacillati</taxon>
        <taxon>Bacillota</taxon>
        <taxon>Clostridia</taxon>
        <taxon>Eubacteriales</taxon>
        <taxon>Peptococcaceae</taxon>
        <taxon>Desulforamulus</taxon>
    </lineage>
</organism>
<feature type="transmembrane region" description="Helical" evidence="10">
    <location>
        <begin position="23"/>
        <end position="44"/>
    </location>
</feature>
<evidence type="ECO:0000256" key="3">
    <source>
        <dbReference type="ARBA" id="ARBA00008281"/>
    </source>
</evidence>
<evidence type="ECO:0000256" key="10">
    <source>
        <dbReference type="RuleBase" id="RU364125"/>
    </source>
</evidence>
<dbReference type="GO" id="GO:0071978">
    <property type="term" value="P:bacterial-type flagellum-dependent swarming motility"/>
    <property type="evidence" value="ECO:0007669"/>
    <property type="project" value="TreeGrafter"/>
</dbReference>